<keyword evidence="1" id="KW-1133">Transmembrane helix</keyword>
<proteinExistence type="predicted"/>
<name>A0ABS8YSX1_9RHOB</name>
<reference evidence="2 3" key="1">
    <citation type="submission" date="2021-12" db="EMBL/GenBank/DDBJ databases">
        <title>Sinirhodobacter sp. WL0062 is a bacterium isolated from seawater.</title>
        <authorList>
            <person name="Wang L."/>
            <person name="He W."/>
            <person name="Zhang D.-F."/>
        </authorList>
    </citation>
    <scope>NUCLEOTIDE SEQUENCE [LARGE SCALE GENOMIC DNA]</scope>
    <source>
        <strain evidence="2 3">WL0062</strain>
    </source>
</reference>
<evidence type="ECO:0000313" key="2">
    <source>
        <dbReference type="EMBL" id="MCE5972563.1"/>
    </source>
</evidence>
<comment type="caution">
    <text evidence="2">The sequence shown here is derived from an EMBL/GenBank/DDBJ whole genome shotgun (WGS) entry which is preliminary data.</text>
</comment>
<keyword evidence="1" id="KW-0472">Membrane</keyword>
<keyword evidence="3" id="KW-1185">Reference proteome</keyword>
<evidence type="ECO:0000313" key="3">
    <source>
        <dbReference type="Proteomes" id="UP001521181"/>
    </source>
</evidence>
<gene>
    <name evidence="2" type="ORF">LZA78_03585</name>
</gene>
<evidence type="ECO:0008006" key="4">
    <source>
        <dbReference type="Google" id="ProtNLM"/>
    </source>
</evidence>
<feature type="transmembrane region" description="Helical" evidence="1">
    <location>
        <begin position="127"/>
        <end position="145"/>
    </location>
</feature>
<dbReference type="Proteomes" id="UP001521181">
    <property type="component" value="Unassembled WGS sequence"/>
</dbReference>
<evidence type="ECO:0000256" key="1">
    <source>
        <dbReference type="SAM" id="Phobius"/>
    </source>
</evidence>
<organism evidence="2 3">
    <name type="scientific">Rhodobacter flavimaris</name>
    <dbReference type="NCBI Taxonomy" id="2907145"/>
    <lineage>
        <taxon>Bacteria</taxon>
        <taxon>Pseudomonadati</taxon>
        <taxon>Pseudomonadota</taxon>
        <taxon>Alphaproteobacteria</taxon>
        <taxon>Rhodobacterales</taxon>
        <taxon>Rhodobacter group</taxon>
        <taxon>Rhodobacter</taxon>
    </lineage>
</organism>
<dbReference type="EMBL" id="JAJUOS010000002">
    <property type="protein sequence ID" value="MCE5972563.1"/>
    <property type="molecule type" value="Genomic_DNA"/>
</dbReference>
<protein>
    <recommendedName>
        <fullName evidence="4">PilZ domain-containing protein</fullName>
    </recommendedName>
</protein>
<sequence length="168" mass="18684">MVRAPLILDVEGQRIGSIDRWSLEGIALTPELDNVAGFGLLTIPFHGFGITLQVQLVRDQQAGILRFINLGNREFGVLWHFYREIVTGRAISIDRMISAMDVPLDLVPMQETASERKAGQASVLPRFLRTAFFVCLFSGMAFLAYRPIVMPAVAEYCADVGPRLMASR</sequence>
<keyword evidence="1" id="KW-0812">Transmembrane</keyword>
<accession>A0ABS8YSX1</accession>